<evidence type="ECO:0000256" key="8">
    <source>
        <dbReference type="ARBA" id="ARBA00023065"/>
    </source>
</evidence>
<dbReference type="AlphaFoldDB" id="A0A3S7SG56"/>
<evidence type="ECO:0000256" key="4">
    <source>
        <dbReference type="ARBA" id="ARBA00022547"/>
    </source>
</evidence>
<evidence type="ECO:0000256" key="10">
    <source>
        <dbReference type="ARBA" id="ARBA00023310"/>
    </source>
</evidence>
<evidence type="ECO:0000256" key="3">
    <source>
        <dbReference type="ARBA" id="ARBA00022448"/>
    </source>
</evidence>
<keyword evidence="3" id="KW-0813">Transport</keyword>
<gene>
    <name evidence="13" type="primary">atp6</name>
</gene>
<feature type="transmembrane region" description="Helical" evidence="12">
    <location>
        <begin position="17"/>
        <end position="38"/>
    </location>
</feature>
<evidence type="ECO:0000256" key="9">
    <source>
        <dbReference type="ARBA" id="ARBA00023136"/>
    </source>
</evidence>
<evidence type="ECO:0000256" key="12">
    <source>
        <dbReference type="SAM" id="Phobius"/>
    </source>
</evidence>
<feature type="transmembrane region" description="Helical" evidence="12">
    <location>
        <begin position="104"/>
        <end position="123"/>
    </location>
</feature>
<dbReference type="GeneID" id="38570129"/>
<evidence type="ECO:0000256" key="2">
    <source>
        <dbReference type="ARBA" id="ARBA00006810"/>
    </source>
</evidence>
<comment type="similarity">
    <text evidence="2">Belongs to the ATPase A chain family.</text>
</comment>
<dbReference type="InterPro" id="IPR023011">
    <property type="entry name" value="ATP_synth_F0_asu_AS"/>
</dbReference>
<dbReference type="CDD" id="cd00310">
    <property type="entry name" value="ATP-synt_Fo_a_6"/>
    <property type="match status" value="1"/>
</dbReference>
<dbReference type="GO" id="GO:0005743">
    <property type="term" value="C:mitochondrial inner membrane"/>
    <property type="evidence" value="ECO:0007669"/>
    <property type="project" value="UniProtKB-SubCell"/>
</dbReference>
<evidence type="ECO:0000313" key="13">
    <source>
        <dbReference type="EMBL" id="AXY64126.1"/>
    </source>
</evidence>
<protein>
    <recommendedName>
        <fullName evidence="11">ATP synthase subunit a</fullName>
    </recommendedName>
</protein>
<dbReference type="InterPro" id="IPR045083">
    <property type="entry name" value="ATP_synth_F0_asu_bact/mt"/>
</dbReference>
<evidence type="ECO:0000256" key="5">
    <source>
        <dbReference type="ARBA" id="ARBA00022692"/>
    </source>
</evidence>
<evidence type="ECO:0000256" key="11">
    <source>
        <dbReference type="RuleBase" id="RU004450"/>
    </source>
</evidence>
<dbReference type="InterPro" id="IPR035908">
    <property type="entry name" value="F0_ATP_A_sf"/>
</dbReference>
<feature type="transmembrane region" description="Helical" evidence="12">
    <location>
        <begin position="210"/>
        <end position="228"/>
    </location>
</feature>
<keyword evidence="8" id="KW-0406">Ion transport</keyword>
<keyword evidence="7 12" id="KW-1133">Transmembrane helix</keyword>
<sequence length="233" mass="25676">MTHLLMPSLFDQFNPPYLLLTPLILPAILIPMLYPTILPTTNWFPTRSSFLLSLIKTSLTTTMLQPTGKKSSPWAALLLSLFLLLLLINLLGLSPYSFTPTAHFSLTLSLALPLWLSVTILGFRSDFNSRLSHLVPQGTPFLLIPLLVWIETLSLMAQPLALSLRLAANLTAGHLLMYLLTTASLAISSITLMGGFCVFTVLTLLFMLEMAVACMQAYVFTALAAFYLQNNLA</sequence>
<geneLocation type="mitochondrion" evidence="13"/>
<evidence type="ECO:0000256" key="1">
    <source>
        <dbReference type="ARBA" id="ARBA00004141"/>
    </source>
</evidence>
<keyword evidence="13" id="KW-0496">Mitochondrion</keyword>
<keyword evidence="9 12" id="KW-0472">Membrane</keyword>
<evidence type="ECO:0000256" key="7">
    <source>
        <dbReference type="ARBA" id="ARBA00022989"/>
    </source>
</evidence>
<keyword evidence="4" id="KW-0138">CF(0)</keyword>
<reference evidence="13" key="1">
    <citation type="journal article" date="2019" name="Genome Biol. Evol.">
        <title>Mitogenomics Reveals a Novel Genetic Code in Hemichordata.</title>
        <authorList>
            <person name="Li Y."/>
            <person name="Kocot K.M."/>
            <person name="Tassia M.G."/>
            <person name="Cannon J.T."/>
            <person name="Bernt M."/>
            <person name="Halanych K.M."/>
        </authorList>
    </citation>
    <scope>NUCLEOTIDE SEQUENCE</scope>
</reference>
<keyword evidence="10" id="KW-0066">ATP synthesis</keyword>
<dbReference type="GO" id="GO:0046933">
    <property type="term" value="F:proton-transporting ATP synthase activity, rotational mechanism"/>
    <property type="evidence" value="ECO:0007669"/>
    <property type="project" value="TreeGrafter"/>
</dbReference>
<dbReference type="InterPro" id="IPR000568">
    <property type="entry name" value="ATP_synth_F0_asu"/>
</dbReference>
<dbReference type="SUPFAM" id="SSF81336">
    <property type="entry name" value="F1F0 ATP synthase subunit A"/>
    <property type="match status" value="1"/>
</dbReference>
<dbReference type="RefSeq" id="YP_009543739.1">
    <property type="nucleotide sequence ID" value="NC_040107.1"/>
</dbReference>
<name>A0A3S7SG56_9BILA</name>
<feature type="transmembrane region" description="Helical" evidence="12">
    <location>
        <begin position="74"/>
        <end position="92"/>
    </location>
</feature>
<evidence type="ECO:0000256" key="6">
    <source>
        <dbReference type="ARBA" id="ARBA00022781"/>
    </source>
</evidence>
<dbReference type="GO" id="GO:0045259">
    <property type="term" value="C:proton-transporting ATP synthase complex"/>
    <property type="evidence" value="ECO:0007669"/>
    <property type="project" value="UniProtKB-KW"/>
</dbReference>
<organism evidence="13">
    <name type="scientific">Stereobalanus canadensis</name>
    <dbReference type="NCBI Taxonomy" id="560612"/>
    <lineage>
        <taxon>Eukaryota</taxon>
        <taxon>Metazoa</taxon>
        <taxon>Hemichordata</taxon>
        <taxon>Enteropneusta</taxon>
        <taxon>Harrimaniidae</taxon>
        <taxon>Stereobalanus</taxon>
    </lineage>
</organism>
<keyword evidence="5 12" id="KW-0812">Transmembrane</keyword>
<keyword evidence="6" id="KW-0375">Hydrogen ion transport</keyword>
<feature type="transmembrane region" description="Helical" evidence="12">
    <location>
        <begin position="176"/>
        <end position="204"/>
    </location>
</feature>
<feature type="transmembrane region" description="Helical" evidence="12">
    <location>
        <begin position="143"/>
        <end position="164"/>
    </location>
</feature>
<dbReference type="EMBL" id="MH841935">
    <property type="protein sequence ID" value="AXY64126.1"/>
    <property type="molecule type" value="Genomic_DNA"/>
</dbReference>
<comment type="subcellular location">
    <subcellularLocation>
        <location evidence="1">Membrane</location>
        <topology evidence="1">Multi-pass membrane protein</topology>
    </subcellularLocation>
    <subcellularLocation>
        <location evidence="11">Mitochondrion inner membrane</location>
        <topology evidence="11">Multi-pass membrane protein</topology>
    </subcellularLocation>
</comment>
<dbReference type="PROSITE" id="PS00449">
    <property type="entry name" value="ATPASE_A"/>
    <property type="match status" value="1"/>
</dbReference>
<dbReference type="Pfam" id="PF00119">
    <property type="entry name" value="ATP-synt_A"/>
    <property type="match status" value="1"/>
</dbReference>
<dbReference type="PANTHER" id="PTHR11410">
    <property type="entry name" value="ATP SYNTHASE SUBUNIT A"/>
    <property type="match status" value="1"/>
</dbReference>
<accession>A0A3S7SG56</accession>
<dbReference type="PRINTS" id="PR00123">
    <property type="entry name" value="ATPASEA"/>
</dbReference>
<proteinExistence type="inferred from homology"/>
<dbReference type="NCBIfam" id="TIGR01131">
    <property type="entry name" value="ATP_synt_6_or_A"/>
    <property type="match status" value="1"/>
</dbReference>
<dbReference type="Gene3D" id="1.20.120.220">
    <property type="entry name" value="ATP synthase, F0 complex, subunit A"/>
    <property type="match status" value="1"/>
</dbReference>
<dbReference type="PANTHER" id="PTHR11410:SF0">
    <property type="entry name" value="ATP SYNTHASE SUBUNIT A"/>
    <property type="match status" value="1"/>
</dbReference>